<reference evidence="3" key="1">
    <citation type="journal article" date="2010" name="Mol. Biosyst.">
        <title>Complete genome sequence and comparative analysis of Shewanella violacea, a psychrophilic and piezophilic bacterium from deep sea floor sediments.</title>
        <authorList>
            <person name="Aono E."/>
            <person name="Baba T."/>
            <person name="Ara T."/>
            <person name="Nishi T."/>
            <person name="Nakamichi T."/>
            <person name="Inamoto E."/>
            <person name="Toyonaga H."/>
            <person name="Hasegawa M."/>
            <person name="Takai Y."/>
            <person name="Okumura Y."/>
            <person name="Baba M."/>
            <person name="Tomita M."/>
            <person name="Kato C."/>
            <person name="Oshima T."/>
            <person name="Nakasone K."/>
            <person name="Mori H."/>
        </authorList>
    </citation>
    <scope>NUCLEOTIDE SEQUENCE [LARGE SCALE GENOMIC DNA]</scope>
    <source>
        <strain evidence="3">JCM 10179 / CIP 106290 / LMG 19151 / DSS12</strain>
    </source>
</reference>
<dbReference type="STRING" id="637905.SVI_2436"/>
<evidence type="ECO:0000313" key="2">
    <source>
        <dbReference type="EMBL" id="BAJ02407.1"/>
    </source>
</evidence>
<protein>
    <submittedName>
        <fullName evidence="2">Uncharacterized protein</fullName>
    </submittedName>
</protein>
<feature type="region of interest" description="Disordered" evidence="1">
    <location>
        <begin position="28"/>
        <end position="110"/>
    </location>
</feature>
<evidence type="ECO:0000313" key="3">
    <source>
        <dbReference type="Proteomes" id="UP000002350"/>
    </source>
</evidence>
<dbReference type="Proteomes" id="UP000002350">
    <property type="component" value="Chromosome"/>
</dbReference>
<dbReference type="KEGG" id="svo:SVI_2436"/>
<name>D4ZL58_SHEVD</name>
<keyword evidence="3" id="KW-1185">Reference proteome</keyword>
<feature type="compositionally biased region" description="Low complexity" evidence="1">
    <location>
        <begin position="34"/>
        <end position="49"/>
    </location>
</feature>
<dbReference type="HOGENOM" id="CLU_132114_0_0_6"/>
<feature type="compositionally biased region" description="Basic and acidic residues" evidence="1">
    <location>
        <begin position="55"/>
        <end position="64"/>
    </location>
</feature>
<gene>
    <name evidence="2" type="ordered locus">SVI_2436</name>
</gene>
<dbReference type="RefSeq" id="WP_013051711.1">
    <property type="nucleotide sequence ID" value="NC_014012.1"/>
</dbReference>
<dbReference type="eggNOG" id="ENOG502ZNWV">
    <property type="taxonomic scope" value="Bacteria"/>
</dbReference>
<dbReference type="EMBL" id="AP011177">
    <property type="protein sequence ID" value="BAJ02407.1"/>
    <property type="molecule type" value="Genomic_DNA"/>
</dbReference>
<accession>D4ZL58</accession>
<dbReference type="OrthoDB" id="9835545at2"/>
<organism evidence="2 3">
    <name type="scientific">Shewanella violacea (strain JCM 10179 / CIP 106290 / LMG 19151 / DSS12)</name>
    <dbReference type="NCBI Taxonomy" id="637905"/>
    <lineage>
        <taxon>Bacteria</taxon>
        <taxon>Pseudomonadati</taxon>
        <taxon>Pseudomonadota</taxon>
        <taxon>Gammaproteobacteria</taxon>
        <taxon>Alteromonadales</taxon>
        <taxon>Shewanellaceae</taxon>
        <taxon>Shewanella</taxon>
    </lineage>
</organism>
<evidence type="ECO:0000256" key="1">
    <source>
        <dbReference type="SAM" id="MobiDB-lite"/>
    </source>
</evidence>
<sequence>MNINGLTLNIIAGKRPLDIQLSSRSAVKAPTPPIASNASNISSAQSSHTSSDKVSISKEGKEALSADNTLSAKAGVAGKTLSSNMGSTLHGHHSQSVKKAKEMEEEKAMSPIDKQIQRVKEQIEELQERLKELQGNSSEAAENERKLIQDQILQLTGILISLIEKKARDAESA</sequence>
<feature type="compositionally biased region" description="Basic and acidic residues" evidence="1">
    <location>
        <begin position="99"/>
        <end position="108"/>
    </location>
</feature>
<dbReference type="AlphaFoldDB" id="D4ZL58"/>
<proteinExistence type="predicted"/>